<accession>A0A0F9K144</accession>
<gene>
    <name evidence="2" type="ORF">LCGC14_1691710</name>
</gene>
<dbReference type="AlphaFoldDB" id="A0A0F9K144"/>
<feature type="transmembrane region" description="Helical" evidence="1">
    <location>
        <begin position="88"/>
        <end position="106"/>
    </location>
</feature>
<dbReference type="EMBL" id="LAZR01014806">
    <property type="protein sequence ID" value="KKM15868.1"/>
    <property type="molecule type" value="Genomic_DNA"/>
</dbReference>
<keyword evidence="1" id="KW-1133">Transmembrane helix</keyword>
<sequence>MAAIAPSSSTPIPSYIITNLKRIPYKAVLIVYIPMIAMNYLKGTASTATLSFLVFGAAAGAFIGSKAYTNKLVKNDSWNNLIDLKLTATVGAVVGTIFLGILPLLLRNKLF</sequence>
<name>A0A0F9K144_9ZZZZ</name>
<keyword evidence="1" id="KW-0812">Transmembrane</keyword>
<proteinExistence type="predicted"/>
<evidence type="ECO:0000313" key="2">
    <source>
        <dbReference type="EMBL" id="KKM15868.1"/>
    </source>
</evidence>
<reference evidence="2" key="1">
    <citation type="journal article" date="2015" name="Nature">
        <title>Complex archaea that bridge the gap between prokaryotes and eukaryotes.</title>
        <authorList>
            <person name="Spang A."/>
            <person name="Saw J.H."/>
            <person name="Jorgensen S.L."/>
            <person name="Zaremba-Niedzwiedzka K."/>
            <person name="Martijn J."/>
            <person name="Lind A.E."/>
            <person name="van Eijk R."/>
            <person name="Schleper C."/>
            <person name="Guy L."/>
            <person name="Ettema T.J."/>
        </authorList>
    </citation>
    <scope>NUCLEOTIDE SEQUENCE</scope>
</reference>
<protein>
    <submittedName>
        <fullName evidence="2">Uncharacterized protein</fullName>
    </submittedName>
</protein>
<organism evidence="2">
    <name type="scientific">marine sediment metagenome</name>
    <dbReference type="NCBI Taxonomy" id="412755"/>
    <lineage>
        <taxon>unclassified sequences</taxon>
        <taxon>metagenomes</taxon>
        <taxon>ecological metagenomes</taxon>
    </lineage>
</organism>
<comment type="caution">
    <text evidence="2">The sequence shown here is derived from an EMBL/GenBank/DDBJ whole genome shotgun (WGS) entry which is preliminary data.</text>
</comment>
<keyword evidence="1" id="KW-0472">Membrane</keyword>
<feature type="transmembrane region" description="Helical" evidence="1">
    <location>
        <begin position="48"/>
        <end position="68"/>
    </location>
</feature>
<evidence type="ECO:0000256" key="1">
    <source>
        <dbReference type="SAM" id="Phobius"/>
    </source>
</evidence>